<reference evidence="9 10" key="1">
    <citation type="journal article" date="2006" name="Genome Res.">
        <title>Skewed genomic variability in strains of the toxigenic bacterial pathogen, Clostridium perfringens.</title>
        <authorList>
            <person name="Myers G.S."/>
            <person name="Rasko D.A."/>
            <person name="Cheung J.K."/>
            <person name="Ravel J."/>
            <person name="Seshadri R."/>
            <person name="Deboy R.T."/>
            <person name="Ren Q."/>
            <person name="Varga J."/>
            <person name="Awad M.M."/>
            <person name="Brinkac L.M."/>
            <person name="Daugherty S.C."/>
            <person name="Haft D.H."/>
            <person name="Dodson R.J."/>
            <person name="Madupu R."/>
            <person name="Nelson W.C."/>
            <person name="Rosovitz M.J."/>
            <person name="Sullivan S.A."/>
            <person name="Khouri H."/>
            <person name="Dimitrov G.I."/>
            <person name="Watkins K.L."/>
            <person name="Mulligan S."/>
            <person name="Benton J."/>
            <person name="Radune D."/>
            <person name="Fisher D.J."/>
            <person name="Atkins H.S."/>
            <person name="Hiscox T."/>
            <person name="Jost B.H."/>
            <person name="Billington S.J."/>
            <person name="Songer J.G."/>
            <person name="McClane B.A."/>
            <person name="Titball R.W."/>
            <person name="Rood J.I."/>
            <person name="Melville S.B."/>
            <person name="Paulsen I.T."/>
        </authorList>
    </citation>
    <scope>NUCLEOTIDE SEQUENCE [LARGE SCALE GENOMIC DNA]</scope>
    <source>
        <strain evidence="10">ATCC 13124 / DSM 756 / JCM 1290 / NCIMB 6125 / NCTC 8237 / S 107 / Type A</strain>
    </source>
</reference>
<dbReference type="Proteomes" id="UP000001823">
    <property type="component" value="Chromosome"/>
</dbReference>
<evidence type="ECO:0000313" key="10">
    <source>
        <dbReference type="Proteomes" id="UP000001823"/>
    </source>
</evidence>
<dbReference type="PaxDb" id="195103-CPF_0628"/>
<evidence type="ECO:0000256" key="3">
    <source>
        <dbReference type="ARBA" id="ARBA00022448"/>
    </source>
</evidence>
<gene>
    <name evidence="9" type="ordered locus">CPF_0628</name>
</gene>
<dbReference type="Pfam" id="PF03845">
    <property type="entry name" value="Spore_permease"/>
    <property type="match status" value="1"/>
</dbReference>
<evidence type="ECO:0000256" key="8">
    <source>
        <dbReference type="SAM" id="Phobius"/>
    </source>
</evidence>
<comment type="subcellular location">
    <subcellularLocation>
        <location evidence="1">Membrane</location>
        <topology evidence="1">Multi-pass membrane protein</topology>
    </subcellularLocation>
</comment>
<feature type="transmembrane region" description="Helical" evidence="8">
    <location>
        <begin position="331"/>
        <end position="353"/>
    </location>
</feature>
<feature type="transmembrane region" description="Helical" evidence="8">
    <location>
        <begin position="268"/>
        <end position="290"/>
    </location>
</feature>
<evidence type="ECO:0000313" key="9">
    <source>
        <dbReference type="EMBL" id="ABG82916.1"/>
    </source>
</evidence>
<accession>A0A0H2YQS7</accession>
<evidence type="ECO:0000256" key="1">
    <source>
        <dbReference type="ARBA" id="ARBA00004141"/>
    </source>
</evidence>
<dbReference type="HOGENOM" id="CLU_065969_0_0_9"/>
<feature type="transmembrane region" description="Helical" evidence="8">
    <location>
        <begin position="215"/>
        <end position="238"/>
    </location>
</feature>
<keyword evidence="10" id="KW-1185">Reference proteome</keyword>
<dbReference type="STRING" id="195103.CPF_0628"/>
<keyword evidence="4" id="KW-0309">Germination</keyword>
<feature type="transmembrane region" description="Helical" evidence="8">
    <location>
        <begin position="139"/>
        <end position="159"/>
    </location>
</feature>
<dbReference type="EMBL" id="CP000246">
    <property type="protein sequence ID" value="ABG82916.1"/>
    <property type="molecule type" value="Genomic_DNA"/>
</dbReference>
<dbReference type="InterPro" id="IPR004761">
    <property type="entry name" value="Spore_GerAB"/>
</dbReference>
<keyword evidence="7 8" id="KW-0472">Membrane</keyword>
<keyword evidence="3" id="KW-0813">Transport</keyword>
<dbReference type="GO" id="GO:0009847">
    <property type="term" value="P:spore germination"/>
    <property type="evidence" value="ECO:0007669"/>
    <property type="project" value="InterPro"/>
</dbReference>
<keyword evidence="5 8" id="KW-0812">Transmembrane</keyword>
<dbReference type="PANTHER" id="PTHR34975">
    <property type="entry name" value="SPORE GERMINATION PROTEIN A2"/>
    <property type="match status" value="1"/>
</dbReference>
<protein>
    <submittedName>
        <fullName evidence="9">Spore germination protein</fullName>
    </submittedName>
</protein>
<evidence type="ECO:0000256" key="6">
    <source>
        <dbReference type="ARBA" id="ARBA00022989"/>
    </source>
</evidence>
<dbReference type="AlphaFoldDB" id="A0A0H2YQS7"/>
<evidence type="ECO:0000256" key="7">
    <source>
        <dbReference type="ARBA" id="ARBA00023136"/>
    </source>
</evidence>
<feature type="transmembrane region" description="Helical" evidence="8">
    <location>
        <begin position="12"/>
        <end position="33"/>
    </location>
</feature>
<dbReference type="PANTHER" id="PTHR34975:SF2">
    <property type="entry name" value="SPORE GERMINATION PROTEIN A2"/>
    <property type="match status" value="1"/>
</dbReference>
<feature type="transmembrane region" description="Helical" evidence="8">
    <location>
        <begin position="81"/>
        <end position="104"/>
    </location>
</feature>
<dbReference type="NCBIfam" id="TIGR00912">
    <property type="entry name" value="2A0309"/>
    <property type="match status" value="1"/>
</dbReference>
<proteinExistence type="inferred from homology"/>
<name>A0A0H2YQS7_CLOP1</name>
<dbReference type="RefSeq" id="WP_011590284.1">
    <property type="nucleotide sequence ID" value="NC_008261.1"/>
</dbReference>
<evidence type="ECO:0000256" key="4">
    <source>
        <dbReference type="ARBA" id="ARBA00022544"/>
    </source>
</evidence>
<dbReference type="eggNOG" id="ENOG502Z93X">
    <property type="taxonomic scope" value="Bacteria"/>
</dbReference>
<dbReference type="GO" id="GO:0016020">
    <property type="term" value="C:membrane"/>
    <property type="evidence" value="ECO:0007669"/>
    <property type="project" value="UniProtKB-SubCell"/>
</dbReference>
<evidence type="ECO:0000256" key="5">
    <source>
        <dbReference type="ARBA" id="ARBA00022692"/>
    </source>
</evidence>
<feature type="transmembrane region" description="Helical" evidence="8">
    <location>
        <begin position="39"/>
        <end position="60"/>
    </location>
</feature>
<feature type="transmembrane region" description="Helical" evidence="8">
    <location>
        <begin position="302"/>
        <end position="319"/>
    </location>
</feature>
<feature type="transmembrane region" description="Helical" evidence="8">
    <location>
        <begin position="116"/>
        <end position="132"/>
    </location>
</feature>
<feature type="transmembrane region" description="Helical" evidence="8">
    <location>
        <begin position="179"/>
        <end position="203"/>
    </location>
</feature>
<sequence>MSLGKLTARHFIFFIIAAISTSLVNYTSLFIKIGGRDTWIFTIISGIIFFFVTSFIFSVISKIEYYDFKETCYIVLGKPLGNIYILIFSLTLVLMCIESASVSSSSINVNIFAESPIWYCLLFFIITVFLIGKNRFNSILIICIVCVSIVLAINLLLALLNIRYIDYTLLLPIFKDRRISEYILCALTQLGSLSSLAIVLPILPRIDDKKNLKKISINTILLTSIFCALCVVILISTLGSLRSANVFYPQFVQTQRIYFGGFVENGNVFVMISSTLSWVVKYLITIFSLYTIWKDRVKYKRNFIALISVIVYAFSYLAAKNAYTLFILLRYYQYILLIVLFICPIIIYTLAYFKRQKFKYLK</sequence>
<keyword evidence="6 8" id="KW-1133">Transmembrane helix</keyword>
<evidence type="ECO:0000256" key="2">
    <source>
        <dbReference type="ARBA" id="ARBA00007998"/>
    </source>
</evidence>
<dbReference type="KEGG" id="cpf:CPF_0628"/>
<comment type="similarity">
    <text evidence="2">Belongs to the amino acid-polyamine-organocation (APC) superfamily. Spore germination protein (SGP) (TC 2.A.3.9) family.</text>
</comment>
<organism evidence="9 10">
    <name type="scientific">Clostridium perfringens (strain ATCC 13124 / DSM 756 / JCM 1290 / NCIMB 6125 / NCTC 8237 / Type A)</name>
    <dbReference type="NCBI Taxonomy" id="195103"/>
    <lineage>
        <taxon>Bacteria</taxon>
        <taxon>Bacillati</taxon>
        <taxon>Bacillota</taxon>
        <taxon>Clostridia</taxon>
        <taxon>Eubacteriales</taxon>
        <taxon>Clostridiaceae</taxon>
        <taxon>Clostridium</taxon>
    </lineage>
</organism>